<feature type="compositionally biased region" description="Low complexity" evidence="1">
    <location>
        <begin position="147"/>
        <end position="166"/>
    </location>
</feature>
<evidence type="ECO:0000313" key="3">
    <source>
        <dbReference type="EMBL" id="KAK4193045.1"/>
    </source>
</evidence>
<dbReference type="EMBL" id="MU864352">
    <property type="protein sequence ID" value="KAK4193045.1"/>
    <property type="molecule type" value="Genomic_DNA"/>
</dbReference>
<name>A0AAN7APM9_9PEZI</name>
<proteinExistence type="predicted"/>
<organism evidence="3 4">
    <name type="scientific">Podospora australis</name>
    <dbReference type="NCBI Taxonomy" id="1536484"/>
    <lineage>
        <taxon>Eukaryota</taxon>
        <taxon>Fungi</taxon>
        <taxon>Dikarya</taxon>
        <taxon>Ascomycota</taxon>
        <taxon>Pezizomycotina</taxon>
        <taxon>Sordariomycetes</taxon>
        <taxon>Sordariomycetidae</taxon>
        <taxon>Sordariales</taxon>
        <taxon>Podosporaceae</taxon>
        <taxon>Podospora</taxon>
    </lineage>
</organism>
<feature type="region of interest" description="Disordered" evidence="1">
    <location>
        <begin position="388"/>
        <end position="407"/>
    </location>
</feature>
<feature type="compositionally biased region" description="Low complexity" evidence="1">
    <location>
        <begin position="195"/>
        <end position="273"/>
    </location>
</feature>
<feature type="region of interest" description="Disordered" evidence="1">
    <location>
        <begin position="353"/>
        <end position="380"/>
    </location>
</feature>
<feature type="compositionally biased region" description="Pro residues" evidence="1">
    <location>
        <begin position="397"/>
        <end position="407"/>
    </location>
</feature>
<reference evidence="3" key="2">
    <citation type="submission" date="2023-05" db="EMBL/GenBank/DDBJ databases">
        <authorList>
            <consortium name="Lawrence Berkeley National Laboratory"/>
            <person name="Steindorff A."/>
            <person name="Hensen N."/>
            <person name="Bonometti L."/>
            <person name="Westerberg I."/>
            <person name="Brannstrom I.O."/>
            <person name="Guillou S."/>
            <person name="Cros-Aarteil S."/>
            <person name="Calhoun S."/>
            <person name="Haridas S."/>
            <person name="Kuo A."/>
            <person name="Mondo S."/>
            <person name="Pangilinan J."/>
            <person name="Riley R."/>
            <person name="Labutti K."/>
            <person name="Andreopoulos B."/>
            <person name="Lipzen A."/>
            <person name="Chen C."/>
            <person name="Yanf M."/>
            <person name="Daum C."/>
            <person name="Ng V."/>
            <person name="Clum A."/>
            <person name="Ohm R."/>
            <person name="Martin F."/>
            <person name="Silar P."/>
            <person name="Natvig D."/>
            <person name="Lalanne C."/>
            <person name="Gautier V."/>
            <person name="Ament-Velasquez S.L."/>
            <person name="Kruys A."/>
            <person name="Hutchinson M.I."/>
            <person name="Powell A.J."/>
            <person name="Barry K."/>
            <person name="Miller A.N."/>
            <person name="Grigoriev I.V."/>
            <person name="Debuchy R."/>
            <person name="Gladieux P."/>
            <person name="Thoren M.H."/>
            <person name="Johannesson H."/>
        </authorList>
    </citation>
    <scope>NUCLEOTIDE SEQUENCE</scope>
    <source>
        <strain evidence="3">PSN309</strain>
    </source>
</reference>
<feature type="transmembrane region" description="Helical" evidence="2">
    <location>
        <begin position="324"/>
        <end position="345"/>
    </location>
</feature>
<feature type="compositionally biased region" description="Low complexity" evidence="1">
    <location>
        <begin position="106"/>
        <end position="138"/>
    </location>
</feature>
<protein>
    <submittedName>
        <fullName evidence="3">Uncharacterized protein</fullName>
    </submittedName>
</protein>
<feature type="compositionally biased region" description="Low complexity" evidence="1">
    <location>
        <begin position="365"/>
        <end position="378"/>
    </location>
</feature>
<evidence type="ECO:0000256" key="1">
    <source>
        <dbReference type="SAM" id="MobiDB-lite"/>
    </source>
</evidence>
<feature type="compositionally biased region" description="Pro residues" evidence="1">
    <location>
        <begin position="274"/>
        <end position="296"/>
    </location>
</feature>
<evidence type="ECO:0000313" key="4">
    <source>
        <dbReference type="Proteomes" id="UP001302126"/>
    </source>
</evidence>
<keyword evidence="2" id="KW-0472">Membrane</keyword>
<keyword evidence="4" id="KW-1185">Reference proteome</keyword>
<keyword evidence="2" id="KW-1133">Transmembrane helix</keyword>
<reference evidence="3" key="1">
    <citation type="journal article" date="2023" name="Mol. Phylogenet. Evol.">
        <title>Genome-scale phylogeny and comparative genomics of the fungal order Sordariales.</title>
        <authorList>
            <person name="Hensen N."/>
            <person name="Bonometti L."/>
            <person name="Westerberg I."/>
            <person name="Brannstrom I.O."/>
            <person name="Guillou S."/>
            <person name="Cros-Aarteil S."/>
            <person name="Calhoun S."/>
            <person name="Haridas S."/>
            <person name="Kuo A."/>
            <person name="Mondo S."/>
            <person name="Pangilinan J."/>
            <person name="Riley R."/>
            <person name="LaButti K."/>
            <person name="Andreopoulos B."/>
            <person name="Lipzen A."/>
            <person name="Chen C."/>
            <person name="Yan M."/>
            <person name="Daum C."/>
            <person name="Ng V."/>
            <person name="Clum A."/>
            <person name="Steindorff A."/>
            <person name="Ohm R.A."/>
            <person name="Martin F."/>
            <person name="Silar P."/>
            <person name="Natvig D.O."/>
            <person name="Lalanne C."/>
            <person name="Gautier V."/>
            <person name="Ament-Velasquez S.L."/>
            <person name="Kruys A."/>
            <person name="Hutchinson M.I."/>
            <person name="Powell A.J."/>
            <person name="Barry K."/>
            <person name="Miller A.N."/>
            <person name="Grigoriev I.V."/>
            <person name="Debuchy R."/>
            <person name="Gladieux P."/>
            <person name="Hiltunen Thoren M."/>
            <person name="Johannesson H."/>
        </authorList>
    </citation>
    <scope>NUCLEOTIDE SEQUENCE</scope>
    <source>
        <strain evidence="3">PSN309</strain>
    </source>
</reference>
<dbReference type="Proteomes" id="UP001302126">
    <property type="component" value="Unassembled WGS sequence"/>
</dbReference>
<gene>
    <name evidence="3" type="ORF">QBC35DRAFT_527740</name>
</gene>
<keyword evidence="2" id="KW-0812">Transmembrane</keyword>
<evidence type="ECO:0000256" key="2">
    <source>
        <dbReference type="SAM" id="Phobius"/>
    </source>
</evidence>
<accession>A0AAN7APM9</accession>
<dbReference type="AlphaFoldDB" id="A0AAN7APM9"/>
<feature type="compositionally biased region" description="Gly residues" evidence="1">
    <location>
        <begin position="167"/>
        <end position="181"/>
    </location>
</feature>
<sequence>MEGPARRAHHKNDHCIPGGLLKDLLGPSDPSDNPVLEISGGRYQLATVTDSATGAITILVCPISIGVTPVNLGIYARTPLSPRDIRDPVEDVSNAITARGLPSYPPGSANGYGSSSGSSGYASSSYPQQRQRQQQQQQASNLPPRLQHQQPQAPSRSSPQQAQGYSASGGTGNGNNGGAGGSENPRAMAQAAHAPISPSYPASSPPLYQSSPYGSPLSDSSSLSPDSSIPQQQLQQQQPQSRPKSQAQAEPANSNANSSSEASTPTSTSTSSPPSAPTPPPPSSPIQPPQPPPPPSADAKPPDGLNIPGIPGVDKAKQDDLFNIFKIGGSSVLGGGAMFVAIFFITKHCLRRKRGNAKDPDTTDDSSGSPKELEAGLAGLAGGGGLGALGGLMGGLQPPPPAATTGS</sequence>
<comment type="caution">
    <text evidence="3">The sequence shown here is derived from an EMBL/GenBank/DDBJ whole genome shotgun (WGS) entry which is preliminary data.</text>
</comment>
<feature type="region of interest" description="Disordered" evidence="1">
    <location>
        <begin position="97"/>
        <end position="313"/>
    </location>
</feature>